<dbReference type="EMBL" id="JBHMCF010000057">
    <property type="protein sequence ID" value="MFB9476881.1"/>
    <property type="molecule type" value="Genomic_DNA"/>
</dbReference>
<protein>
    <submittedName>
        <fullName evidence="5">GntR family transcriptional regulator</fullName>
    </submittedName>
</protein>
<accession>A0ABV5P3Z9</accession>
<dbReference type="SMART" id="SM00345">
    <property type="entry name" value="HTH_GNTR"/>
    <property type="match status" value="1"/>
</dbReference>
<evidence type="ECO:0000259" key="4">
    <source>
        <dbReference type="PROSITE" id="PS50949"/>
    </source>
</evidence>
<keyword evidence="6" id="KW-1185">Reference proteome</keyword>
<evidence type="ECO:0000256" key="3">
    <source>
        <dbReference type="ARBA" id="ARBA00023163"/>
    </source>
</evidence>
<dbReference type="Gene3D" id="1.10.10.10">
    <property type="entry name" value="Winged helix-like DNA-binding domain superfamily/Winged helix DNA-binding domain"/>
    <property type="match status" value="1"/>
</dbReference>
<dbReference type="Pfam" id="PF00392">
    <property type="entry name" value="GntR"/>
    <property type="match status" value="1"/>
</dbReference>
<dbReference type="InterPro" id="IPR000524">
    <property type="entry name" value="Tscrpt_reg_HTH_GntR"/>
</dbReference>
<dbReference type="InterPro" id="IPR036390">
    <property type="entry name" value="WH_DNA-bd_sf"/>
</dbReference>
<evidence type="ECO:0000313" key="5">
    <source>
        <dbReference type="EMBL" id="MFB9476881.1"/>
    </source>
</evidence>
<feature type="domain" description="HTH gntR-type" evidence="4">
    <location>
        <begin position="12"/>
        <end position="80"/>
    </location>
</feature>
<evidence type="ECO:0000256" key="2">
    <source>
        <dbReference type="ARBA" id="ARBA00023125"/>
    </source>
</evidence>
<dbReference type="PROSITE" id="PS50949">
    <property type="entry name" value="HTH_GNTR"/>
    <property type="match status" value="1"/>
</dbReference>
<comment type="caution">
    <text evidence="5">The sequence shown here is derived from an EMBL/GenBank/DDBJ whole genome shotgun (WGS) entry which is preliminary data.</text>
</comment>
<evidence type="ECO:0000313" key="6">
    <source>
        <dbReference type="Proteomes" id="UP001589568"/>
    </source>
</evidence>
<evidence type="ECO:0000256" key="1">
    <source>
        <dbReference type="ARBA" id="ARBA00023015"/>
    </source>
</evidence>
<dbReference type="Proteomes" id="UP001589568">
    <property type="component" value="Unassembled WGS sequence"/>
</dbReference>
<keyword evidence="2" id="KW-0238">DNA-binding</keyword>
<dbReference type="SUPFAM" id="SSF46785">
    <property type="entry name" value="Winged helix' DNA-binding domain"/>
    <property type="match status" value="1"/>
</dbReference>
<dbReference type="RefSeq" id="WP_345410177.1">
    <property type="nucleotide sequence ID" value="NZ_BAAAXS010000002.1"/>
</dbReference>
<proteinExistence type="predicted"/>
<organism evidence="5 6">
    <name type="scientific">Nonomuraea salmonea</name>
    <dbReference type="NCBI Taxonomy" id="46181"/>
    <lineage>
        <taxon>Bacteria</taxon>
        <taxon>Bacillati</taxon>
        <taxon>Actinomycetota</taxon>
        <taxon>Actinomycetes</taxon>
        <taxon>Streptosporangiales</taxon>
        <taxon>Streptosporangiaceae</taxon>
        <taxon>Nonomuraea</taxon>
    </lineage>
</organism>
<keyword evidence="1" id="KW-0805">Transcription regulation</keyword>
<gene>
    <name evidence="5" type="ORF">ACFFR3_45955</name>
</gene>
<reference evidence="5 6" key="1">
    <citation type="submission" date="2024-09" db="EMBL/GenBank/DDBJ databases">
        <authorList>
            <person name="Sun Q."/>
            <person name="Mori K."/>
        </authorList>
    </citation>
    <scope>NUCLEOTIDE SEQUENCE [LARGE SCALE GENOMIC DNA]</scope>
    <source>
        <strain evidence="5 6">JCM 3324</strain>
    </source>
</reference>
<dbReference type="InterPro" id="IPR036388">
    <property type="entry name" value="WH-like_DNA-bd_sf"/>
</dbReference>
<keyword evidence="3" id="KW-0804">Transcription</keyword>
<sequence>MSTEPEPNTPAPATAAGIAIDLALLILKGTIGENEQLPSQTKLMQAYGVAMATASAALRRVQDAGLAIGQPGRGVFVKPALWRTGDVNTLYTAGQLLQGVACTGGPPDSEATVEVGGYEHPADGWITGRIIPAGHLNQLDRNVIRALGDTFVASALRIVGNGPQPGDRRLIQAAQAVLRDGGRRPDRQAPIALYGGGNETPFEHGAAVRRVFPERFTRTPGPDDQPF</sequence>
<name>A0ABV5P3Z9_9ACTN</name>